<dbReference type="WBParaSite" id="TCNE_0000878501-mRNA-1">
    <property type="protein sequence ID" value="TCNE_0000878501-mRNA-1"/>
    <property type="gene ID" value="TCNE_0000878501"/>
</dbReference>
<protein>
    <submittedName>
        <fullName evidence="3">ERCC4 domain-containing protein</fullName>
    </submittedName>
</protein>
<sequence length="144" mass="17167">MEFDGRNLKIHQECESDVGGVVWDSAIVACYYFLRNKHYWKRKEGVESLVRTLRSLRAAELLCIYEERDIGEAHLAQKRFFELVSPYFDIVAVPTAELDPLFSDPAIFVFRLMHKEILSFKLVCIVYLTKWINLRRIMKWFRRC</sequence>
<dbReference type="InterPro" id="IPR029063">
    <property type="entry name" value="SAM-dependent_MTases_sf"/>
</dbReference>
<dbReference type="Pfam" id="PF10294">
    <property type="entry name" value="Methyltransf_16"/>
    <property type="match status" value="1"/>
</dbReference>
<gene>
    <name evidence="1" type="ORF">TCNE_LOCUS8785</name>
</gene>
<evidence type="ECO:0000313" key="2">
    <source>
        <dbReference type="Proteomes" id="UP000050794"/>
    </source>
</evidence>
<dbReference type="AlphaFoldDB" id="A0A183UJW5"/>
<reference evidence="1 2" key="2">
    <citation type="submission" date="2018-11" db="EMBL/GenBank/DDBJ databases">
        <authorList>
            <consortium name="Pathogen Informatics"/>
        </authorList>
    </citation>
    <scope>NUCLEOTIDE SEQUENCE [LARGE SCALE GENOMIC DNA]</scope>
</reference>
<evidence type="ECO:0000313" key="3">
    <source>
        <dbReference type="WBParaSite" id="TCNE_0000878501-mRNA-1"/>
    </source>
</evidence>
<dbReference type="Proteomes" id="UP000050794">
    <property type="component" value="Unassembled WGS sequence"/>
</dbReference>
<name>A0A183UJW5_TOXCA</name>
<accession>A0A183UJW5</accession>
<organism evidence="2 3">
    <name type="scientific">Toxocara canis</name>
    <name type="common">Canine roundworm</name>
    <dbReference type="NCBI Taxonomy" id="6265"/>
    <lineage>
        <taxon>Eukaryota</taxon>
        <taxon>Metazoa</taxon>
        <taxon>Ecdysozoa</taxon>
        <taxon>Nematoda</taxon>
        <taxon>Chromadorea</taxon>
        <taxon>Rhabditida</taxon>
        <taxon>Spirurina</taxon>
        <taxon>Ascaridomorpha</taxon>
        <taxon>Ascaridoidea</taxon>
        <taxon>Toxocaridae</taxon>
        <taxon>Toxocara</taxon>
    </lineage>
</organism>
<keyword evidence="2" id="KW-1185">Reference proteome</keyword>
<dbReference type="Gene3D" id="3.40.50.150">
    <property type="entry name" value="Vaccinia Virus protein VP39"/>
    <property type="match status" value="1"/>
</dbReference>
<reference evidence="3" key="1">
    <citation type="submission" date="2016-06" db="UniProtKB">
        <authorList>
            <consortium name="WormBaseParasite"/>
        </authorList>
    </citation>
    <scope>IDENTIFICATION</scope>
</reference>
<proteinExistence type="predicted"/>
<dbReference type="InterPro" id="IPR019410">
    <property type="entry name" value="Methyltransf_16"/>
</dbReference>
<evidence type="ECO:0000313" key="1">
    <source>
        <dbReference type="EMBL" id="VDM40106.1"/>
    </source>
</evidence>
<dbReference type="EMBL" id="UYWY01019997">
    <property type="protein sequence ID" value="VDM40106.1"/>
    <property type="molecule type" value="Genomic_DNA"/>
</dbReference>